<reference evidence="8 9" key="1">
    <citation type="submission" date="2019-06" db="EMBL/GenBank/DDBJ databases">
        <title>A chromosome-scale genome assembly of the European perch, Perca fluviatilis.</title>
        <authorList>
            <person name="Roques C."/>
            <person name="Zahm M."/>
            <person name="Cabau C."/>
            <person name="Klopp C."/>
            <person name="Bouchez O."/>
            <person name="Donnadieu C."/>
            <person name="Kuhl H."/>
            <person name="Gislard M."/>
            <person name="Guendouz S."/>
            <person name="Journot L."/>
            <person name="Haffray P."/>
            <person name="Bestin A."/>
            <person name="Morvezen R."/>
            <person name="Feron R."/>
            <person name="Wen M."/>
            <person name="Jouanno E."/>
            <person name="Herpin A."/>
            <person name="Schartl M."/>
            <person name="Postlethwait J."/>
            <person name="Schaerlinger B."/>
            <person name="Chardard D."/>
            <person name="Lecocq T."/>
            <person name="Poncet C."/>
            <person name="Jaffrelo L."/>
            <person name="Lampietro C."/>
            <person name="Guiguen Y."/>
        </authorList>
    </citation>
    <scope>NUCLEOTIDE SEQUENCE [LARGE SCALE GENOMIC DNA]</scope>
    <source>
        <tissue evidence="8">Blood</tissue>
    </source>
</reference>
<dbReference type="Pfam" id="PF00153">
    <property type="entry name" value="Mito_carr"/>
    <property type="match status" value="1"/>
</dbReference>
<dbReference type="AlphaFoldDB" id="A0A6A5EPW1"/>
<evidence type="ECO:0000256" key="5">
    <source>
        <dbReference type="PROSITE-ProRule" id="PRU00282"/>
    </source>
</evidence>
<dbReference type="Gene3D" id="1.50.40.10">
    <property type="entry name" value="Mitochondrial carrier domain"/>
    <property type="match status" value="1"/>
</dbReference>
<name>A0A6A5EPW1_PERFL</name>
<dbReference type="InterPro" id="IPR018108">
    <property type="entry name" value="MCP_transmembrane"/>
</dbReference>
<keyword evidence="3 5" id="KW-0812">Transmembrane</keyword>
<keyword evidence="6" id="KW-0813">Transport</keyword>
<feature type="transmembrane region" description="Helical" evidence="7">
    <location>
        <begin position="21"/>
        <end position="41"/>
    </location>
</feature>
<evidence type="ECO:0000256" key="6">
    <source>
        <dbReference type="RuleBase" id="RU000488"/>
    </source>
</evidence>
<sequence length="74" mass="8224">MARADKTGAARLRVFRGRYTLCHFCASIISGLVTTAASMPVDIVKTRIRNMKMIDGKPEYNNGVVSYSNSHNFI</sequence>
<keyword evidence="9" id="KW-1185">Reference proteome</keyword>
<comment type="caution">
    <text evidence="8">The sequence shown here is derived from an EMBL/GenBank/DDBJ whole genome shotgun (WGS) entry which is preliminary data.</text>
</comment>
<keyword evidence="4 5" id="KW-0472">Membrane</keyword>
<dbReference type="InterPro" id="IPR023395">
    <property type="entry name" value="MCP_dom_sf"/>
</dbReference>
<comment type="similarity">
    <text evidence="2 6">Belongs to the mitochondrial carrier (TC 2.A.29) family.</text>
</comment>
<evidence type="ECO:0000313" key="9">
    <source>
        <dbReference type="Proteomes" id="UP000465112"/>
    </source>
</evidence>
<dbReference type="PROSITE" id="PS50920">
    <property type="entry name" value="SOLCAR"/>
    <property type="match status" value="1"/>
</dbReference>
<keyword evidence="7" id="KW-1133">Transmembrane helix</keyword>
<dbReference type="EMBL" id="VHII01000014">
    <property type="protein sequence ID" value="KAF1381118.1"/>
    <property type="molecule type" value="Genomic_DNA"/>
</dbReference>
<evidence type="ECO:0000256" key="3">
    <source>
        <dbReference type="ARBA" id="ARBA00022692"/>
    </source>
</evidence>
<organism evidence="8 9">
    <name type="scientific">Perca fluviatilis</name>
    <name type="common">European perch</name>
    <dbReference type="NCBI Taxonomy" id="8168"/>
    <lineage>
        <taxon>Eukaryota</taxon>
        <taxon>Metazoa</taxon>
        <taxon>Chordata</taxon>
        <taxon>Craniata</taxon>
        <taxon>Vertebrata</taxon>
        <taxon>Euteleostomi</taxon>
        <taxon>Actinopterygii</taxon>
        <taxon>Neopterygii</taxon>
        <taxon>Teleostei</taxon>
        <taxon>Neoteleostei</taxon>
        <taxon>Acanthomorphata</taxon>
        <taxon>Eupercaria</taxon>
        <taxon>Perciformes</taxon>
        <taxon>Percoidei</taxon>
        <taxon>Percidae</taxon>
        <taxon>Percinae</taxon>
        <taxon>Perca</taxon>
    </lineage>
</organism>
<evidence type="ECO:0000313" key="8">
    <source>
        <dbReference type="EMBL" id="KAF1381118.1"/>
    </source>
</evidence>
<dbReference type="SUPFAM" id="SSF103506">
    <property type="entry name" value="Mitochondrial carrier"/>
    <property type="match status" value="1"/>
</dbReference>
<dbReference type="Proteomes" id="UP000465112">
    <property type="component" value="Chromosome 14"/>
</dbReference>
<evidence type="ECO:0000256" key="2">
    <source>
        <dbReference type="ARBA" id="ARBA00006375"/>
    </source>
</evidence>
<accession>A0A6A5EPW1</accession>
<evidence type="ECO:0000256" key="1">
    <source>
        <dbReference type="ARBA" id="ARBA00004141"/>
    </source>
</evidence>
<evidence type="ECO:0000256" key="7">
    <source>
        <dbReference type="SAM" id="Phobius"/>
    </source>
</evidence>
<feature type="repeat" description="Solcar" evidence="5">
    <location>
        <begin position="18"/>
        <end position="74"/>
    </location>
</feature>
<comment type="subcellular location">
    <subcellularLocation>
        <location evidence="1">Membrane</location>
        <topology evidence="1">Multi-pass membrane protein</topology>
    </subcellularLocation>
</comment>
<gene>
    <name evidence="8" type="ORF">PFLUV_G00171190</name>
</gene>
<evidence type="ECO:0000256" key="4">
    <source>
        <dbReference type="ARBA" id="ARBA00023136"/>
    </source>
</evidence>
<dbReference type="GO" id="GO:0016020">
    <property type="term" value="C:membrane"/>
    <property type="evidence" value="ECO:0007669"/>
    <property type="project" value="UniProtKB-SubCell"/>
</dbReference>
<protein>
    <submittedName>
        <fullName evidence="8">Uncharacterized protein</fullName>
    </submittedName>
</protein>
<proteinExistence type="inferred from homology"/>